<comment type="caution">
    <text evidence="1">The sequence shown here is derived from an EMBL/GenBank/DDBJ whole genome shotgun (WGS) entry which is preliminary data.</text>
</comment>
<name>A0A926DY61_9FIRM</name>
<accession>A0A926DY61</accession>
<dbReference type="Proteomes" id="UP000653127">
    <property type="component" value="Unassembled WGS sequence"/>
</dbReference>
<protein>
    <submittedName>
        <fullName evidence="1">Uncharacterized protein</fullName>
    </submittedName>
</protein>
<evidence type="ECO:0000313" key="2">
    <source>
        <dbReference type="Proteomes" id="UP000653127"/>
    </source>
</evidence>
<dbReference type="AlphaFoldDB" id="A0A926DY61"/>
<organism evidence="1 2">
    <name type="scientific">Ligaoa zhengdingensis</name>
    <dbReference type="NCBI Taxonomy" id="2763658"/>
    <lineage>
        <taxon>Bacteria</taxon>
        <taxon>Bacillati</taxon>
        <taxon>Bacillota</taxon>
        <taxon>Clostridia</taxon>
        <taxon>Eubacteriales</taxon>
        <taxon>Oscillospiraceae</taxon>
        <taxon>Ligaoa</taxon>
    </lineage>
</organism>
<dbReference type="EMBL" id="JACRST010000001">
    <property type="protein sequence ID" value="MBC8545752.1"/>
    <property type="molecule type" value="Genomic_DNA"/>
</dbReference>
<proteinExistence type="predicted"/>
<evidence type="ECO:0000313" key="1">
    <source>
        <dbReference type="EMBL" id="MBC8545752.1"/>
    </source>
</evidence>
<gene>
    <name evidence="1" type="ORF">H8711_02210</name>
</gene>
<sequence>MFAVLRIEKGQNSGLLSRAVHRIKRRKLTAQPIDTPLGGYLLLTAYSERINWDKVEAVCGRAAHALVLPPGLEPPEGSLAARFEPDALRAQLICNACLEIIHRCQVPLYRKVVTLVDRQAHFTDLIPDLLCQCITVRVVTEREGEYRRVSERMMEELGASLLVSNHMEGVGGSLLVLCPDGDGAERLATTVPVLTGGCIDRPSPCRLVGDPRIKPAKELAGIVPEGIDPLDFAGAFYQLGRWKAAEQLRVDALRCKGNQLKPGDIARFIEQSNPQRAAVLPIK</sequence>
<reference evidence="1" key="1">
    <citation type="submission" date="2020-08" db="EMBL/GenBank/DDBJ databases">
        <title>Genome public.</title>
        <authorList>
            <person name="Liu C."/>
            <person name="Sun Q."/>
        </authorList>
    </citation>
    <scope>NUCLEOTIDE SEQUENCE</scope>
    <source>
        <strain evidence="1">NSJ-31</strain>
    </source>
</reference>
<dbReference type="RefSeq" id="WP_249281893.1">
    <property type="nucleotide sequence ID" value="NZ_JACRST010000001.1"/>
</dbReference>
<keyword evidence="2" id="KW-1185">Reference proteome</keyword>